<dbReference type="OrthoDB" id="3366139at2759"/>
<feature type="compositionally biased region" description="Low complexity" evidence="3">
    <location>
        <begin position="384"/>
        <end position="398"/>
    </location>
</feature>
<dbReference type="InterPro" id="IPR038090">
    <property type="entry name" value="Cdt1_C_WH_dom_sf"/>
</dbReference>
<name>A0A401GAZ4_9APHY</name>
<feature type="compositionally biased region" description="Polar residues" evidence="3">
    <location>
        <begin position="340"/>
        <end position="377"/>
    </location>
</feature>
<reference evidence="5 6" key="1">
    <citation type="journal article" date="2018" name="Sci. Rep.">
        <title>Genome sequence of the cauliflower mushroom Sparassis crispa (Hanabiratake) and its association with beneficial usage.</title>
        <authorList>
            <person name="Kiyama R."/>
            <person name="Furutani Y."/>
            <person name="Kawaguchi K."/>
            <person name="Nakanishi T."/>
        </authorList>
    </citation>
    <scope>NUCLEOTIDE SEQUENCE [LARGE SCALE GENOMIC DNA]</scope>
</reference>
<evidence type="ECO:0000313" key="6">
    <source>
        <dbReference type="Proteomes" id="UP000287166"/>
    </source>
</evidence>
<feature type="compositionally biased region" description="Low complexity" evidence="3">
    <location>
        <begin position="550"/>
        <end position="563"/>
    </location>
</feature>
<dbReference type="InterPro" id="IPR032054">
    <property type="entry name" value="Cdt1_C"/>
</dbReference>
<dbReference type="Pfam" id="PF16679">
    <property type="entry name" value="CDT1_C"/>
    <property type="match status" value="1"/>
</dbReference>
<evidence type="ECO:0000256" key="3">
    <source>
        <dbReference type="SAM" id="MobiDB-lite"/>
    </source>
</evidence>
<evidence type="ECO:0000256" key="2">
    <source>
        <dbReference type="ARBA" id="ARBA00023306"/>
    </source>
</evidence>
<feature type="compositionally biased region" description="Basic and acidic residues" evidence="3">
    <location>
        <begin position="593"/>
        <end position="613"/>
    </location>
</feature>
<dbReference type="EMBL" id="BFAD01000002">
    <property type="protein sequence ID" value="GBE79327.1"/>
    <property type="molecule type" value="Genomic_DNA"/>
</dbReference>
<keyword evidence="2" id="KW-0131">Cell cycle</keyword>
<comment type="similarity">
    <text evidence="1">Belongs to the Cdt1 family.</text>
</comment>
<feature type="compositionally biased region" description="Polar residues" evidence="3">
    <location>
        <begin position="309"/>
        <end position="331"/>
    </location>
</feature>
<accession>A0A401GAZ4</accession>
<sequence>MSDIYSALRVSPRKKRCPPDLDDNLLTPKKLRTAPPTPPPTITRRKAKGDATPLPSQLTHLYNAHTALQHALSHALATCAVSPSEDTGLVRNVLNHHSLATYSGLTHRFDVDDLKRLCWLWEWDGKQIPTAGSAKGKAKANDDDDNPFLDTPAVAFPAKDWTRGAMSFVINQTSHYSKSAGSRVPAYGIGIEVEMDIDKGMGGGMAAVARWTASSETRRKEFRGKLDRWLELHADQSPIPHVPMADLPALPVAAKPSTLTRLLASSSPKFPSSLSILTRPTSPSPSPSKSGLKSPTKKARDFAIPFPVTPSSRVGTPSKSSVPFPQTPSSRYSRKDSLPSLLTPTSFGTPASSRTSSPVRPETPTTGFRTPTSSRTPSLKRPDTPTSSASSSSVPTTPVHQRGVNAQTAPETPTSSRRQALYERVRQRSLTATPTKGGTPGTAGKMTKEQLMKLSQDEMRRRCLLGRLGGVAESVWMLFSNPGSSTSTPSARKRRALLTSEVAAAVVKSSPVPISSAEAYESLHLLTKLCPFFLRRLDIAGGEWLEMPAPSTGGADADAGASSEKLPASPGRALKKSESAEEVHTRSPRRVKREGGGLRDVRERIRRELEMTD</sequence>
<protein>
    <recommendedName>
        <fullName evidence="4">DNA replication factor Cdt1 C-terminal domain-containing protein</fullName>
    </recommendedName>
</protein>
<dbReference type="InParanoid" id="A0A401GAZ4"/>
<dbReference type="Proteomes" id="UP000287166">
    <property type="component" value="Unassembled WGS sequence"/>
</dbReference>
<feature type="compositionally biased region" description="Low complexity" evidence="3">
    <location>
        <begin position="266"/>
        <end position="294"/>
    </location>
</feature>
<gene>
    <name evidence="5" type="ORF">SCP_0205250</name>
</gene>
<evidence type="ECO:0000259" key="4">
    <source>
        <dbReference type="Pfam" id="PF16679"/>
    </source>
</evidence>
<feature type="compositionally biased region" description="Low complexity" evidence="3">
    <location>
        <begin position="431"/>
        <end position="445"/>
    </location>
</feature>
<keyword evidence="6" id="KW-1185">Reference proteome</keyword>
<feature type="region of interest" description="Disordered" evidence="3">
    <location>
        <begin position="550"/>
        <end position="613"/>
    </location>
</feature>
<comment type="caution">
    <text evidence="5">The sequence shown here is derived from an EMBL/GenBank/DDBJ whole genome shotgun (WGS) entry which is preliminary data.</text>
</comment>
<dbReference type="Gene3D" id="1.10.10.1420">
    <property type="entry name" value="DNA replication factor Cdt1, C-terminal WH domain"/>
    <property type="match status" value="1"/>
</dbReference>
<evidence type="ECO:0000313" key="5">
    <source>
        <dbReference type="EMBL" id="GBE79327.1"/>
    </source>
</evidence>
<dbReference type="RefSeq" id="XP_027610240.1">
    <property type="nucleotide sequence ID" value="XM_027754439.1"/>
</dbReference>
<feature type="compositionally biased region" description="Polar residues" evidence="3">
    <location>
        <begin position="404"/>
        <end position="418"/>
    </location>
</feature>
<feature type="domain" description="DNA replication factor Cdt1 C-terminal" evidence="4">
    <location>
        <begin position="448"/>
        <end position="536"/>
    </location>
</feature>
<feature type="region of interest" description="Disordered" evidence="3">
    <location>
        <begin position="266"/>
        <end position="447"/>
    </location>
</feature>
<evidence type="ECO:0000256" key="1">
    <source>
        <dbReference type="ARBA" id="ARBA00008356"/>
    </source>
</evidence>
<dbReference type="GeneID" id="38776244"/>
<organism evidence="5 6">
    <name type="scientific">Sparassis crispa</name>
    <dbReference type="NCBI Taxonomy" id="139825"/>
    <lineage>
        <taxon>Eukaryota</taxon>
        <taxon>Fungi</taxon>
        <taxon>Dikarya</taxon>
        <taxon>Basidiomycota</taxon>
        <taxon>Agaricomycotina</taxon>
        <taxon>Agaricomycetes</taxon>
        <taxon>Polyporales</taxon>
        <taxon>Sparassidaceae</taxon>
        <taxon>Sparassis</taxon>
    </lineage>
</organism>
<dbReference type="AlphaFoldDB" id="A0A401GAZ4"/>
<feature type="region of interest" description="Disordered" evidence="3">
    <location>
        <begin position="13"/>
        <end position="52"/>
    </location>
</feature>
<proteinExistence type="inferred from homology"/>
<feature type="compositionally biased region" description="Basic and acidic residues" evidence="3">
    <location>
        <begin position="575"/>
        <end position="585"/>
    </location>
</feature>